<organism evidence="1 2">
    <name type="scientific">Krasilnikovia cinnamomea</name>
    <dbReference type="NCBI Taxonomy" id="349313"/>
    <lineage>
        <taxon>Bacteria</taxon>
        <taxon>Bacillati</taxon>
        <taxon>Actinomycetota</taxon>
        <taxon>Actinomycetes</taxon>
        <taxon>Micromonosporales</taxon>
        <taxon>Micromonosporaceae</taxon>
        <taxon>Krasilnikovia</taxon>
    </lineage>
</organism>
<proteinExistence type="predicted"/>
<keyword evidence="2" id="KW-1185">Reference proteome</keyword>
<sequence>MSRVQYGSRAVSRLSRRKVLTIAATVGVGATAASVAGLSLAGENSSAKNDSEPLVLSLRDAKKGTFDLFSGGSRVTITDQKLCAQLLKAAKRG</sequence>
<dbReference type="OrthoDB" id="3298580at2"/>
<dbReference type="AlphaFoldDB" id="A0A4Q7ZDX0"/>
<comment type="caution">
    <text evidence="1">The sequence shown here is derived from an EMBL/GenBank/DDBJ whole genome shotgun (WGS) entry which is preliminary data.</text>
</comment>
<dbReference type="InterPro" id="IPR006311">
    <property type="entry name" value="TAT_signal"/>
</dbReference>
<evidence type="ECO:0000313" key="2">
    <source>
        <dbReference type="Proteomes" id="UP000292564"/>
    </source>
</evidence>
<gene>
    <name evidence="1" type="ORF">EV385_0135</name>
</gene>
<reference evidence="1 2" key="1">
    <citation type="submission" date="2019-02" db="EMBL/GenBank/DDBJ databases">
        <title>Sequencing the genomes of 1000 actinobacteria strains.</title>
        <authorList>
            <person name="Klenk H.-P."/>
        </authorList>
    </citation>
    <scope>NUCLEOTIDE SEQUENCE [LARGE SCALE GENOMIC DNA]</scope>
    <source>
        <strain evidence="1 2">DSM 45162</strain>
    </source>
</reference>
<accession>A0A4Q7ZDX0</accession>
<dbReference type="EMBL" id="SHKY01000001">
    <property type="protein sequence ID" value="RZU48421.1"/>
    <property type="molecule type" value="Genomic_DNA"/>
</dbReference>
<dbReference type="PROSITE" id="PS51318">
    <property type="entry name" value="TAT"/>
    <property type="match status" value="1"/>
</dbReference>
<protein>
    <submittedName>
        <fullName evidence="1">Uncharacterized protein</fullName>
    </submittedName>
</protein>
<evidence type="ECO:0000313" key="1">
    <source>
        <dbReference type="EMBL" id="RZU48421.1"/>
    </source>
</evidence>
<dbReference type="Proteomes" id="UP000292564">
    <property type="component" value="Unassembled WGS sequence"/>
</dbReference>
<name>A0A4Q7ZDX0_9ACTN</name>
<dbReference type="RefSeq" id="WP_130507667.1">
    <property type="nucleotide sequence ID" value="NZ_SHKY01000001.1"/>
</dbReference>